<organism evidence="3 4">
    <name type="scientific">Candidatus Wildermuthbacteria bacterium RIFCSPHIGHO2_02_FULL_47_12</name>
    <dbReference type="NCBI Taxonomy" id="1802451"/>
    <lineage>
        <taxon>Bacteria</taxon>
        <taxon>Candidatus Wildermuthiibacteriota</taxon>
    </lineage>
</organism>
<dbReference type="InterPro" id="IPR000551">
    <property type="entry name" value="MerR-type_HTH_dom"/>
</dbReference>
<feature type="domain" description="HTH merR-type" evidence="2">
    <location>
        <begin position="12"/>
        <end position="57"/>
    </location>
</feature>
<protein>
    <recommendedName>
        <fullName evidence="2">HTH merR-type domain-containing protein</fullName>
    </recommendedName>
</protein>
<dbReference type="GO" id="GO:0006355">
    <property type="term" value="P:regulation of DNA-templated transcription"/>
    <property type="evidence" value="ECO:0007669"/>
    <property type="project" value="InterPro"/>
</dbReference>
<evidence type="ECO:0000259" key="2">
    <source>
        <dbReference type="PROSITE" id="PS50937"/>
    </source>
</evidence>
<reference evidence="3 4" key="1">
    <citation type="journal article" date="2016" name="Nat. Commun.">
        <title>Thousands of microbial genomes shed light on interconnected biogeochemical processes in an aquifer system.</title>
        <authorList>
            <person name="Anantharaman K."/>
            <person name="Brown C.T."/>
            <person name="Hug L.A."/>
            <person name="Sharon I."/>
            <person name="Castelle C.J."/>
            <person name="Probst A.J."/>
            <person name="Thomas B.C."/>
            <person name="Singh A."/>
            <person name="Wilkins M.J."/>
            <person name="Karaoz U."/>
            <person name="Brodie E.L."/>
            <person name="Williams K.H."/>
            <person name="Hubbard S.S."/>
            <person name="Banfield J.F."/>
        </authorList>
    </citation>
    <scope>NUCLEOTIDE SEQUENCE [LARGE SCALE GENOMIC DNA]</scope>
</reference>
<dbReference type="AlphaFoldDB" id="A0A1G2R1K3"/>
<dbReference type="InterPro" id="IPR009061">
    <property type="entry name" value="DNA-bd_dom_put_sf"/>
</dbReference>
<evidence type="ECO:0000313" key="4">
    <source>
        <dbReference type="Proteomes" id="UP000176901"/>
    </source>
</evidence>
<name>A0A1G2R1K3_9BACT</name>
<dbReference type="Pfam" id="PF00376">
    <property type="entry name" value="MerR"/>
    <property type="match status" value="1"/>
</dbReference>
<dbReference type="PROSITE" id="PS50937">
    <property type="entry name" value="HTH_MERR_2"/>
    <property type="match status" value="1"/>
</dbReference>
<dbReference type="STRING" id="1802451.A3C82_02200"/>
<sequence>MYRFILNMSLQLLTISQAANLLGVSIQTLRRWDDSGGFPSTNRETAKHRHYIKSDIENYIKSRISSLSLLKIARNWVANSKGTEPLPDFYCPDISVFQARLTRLENELGNVKRLSRIFPLISAITGEIGNNSFDHNLGNWPDILGIFFAYDLAKGKIVLADRGQGILATLQKVKPELANHRDALRTAFTEIISGRAPEYRGNGLKFVKDVVIANEMSLFFSTGDAKLTIQKNGSSIDVQGSADDLHGCLALITF</sequence>
<gene>
    <name evidence="3" type="ORF">A3C82_02200</name>
</gene>
<feature type="signal peptide" evidence="1">
    <location>
        <begin position="1"/>
        <end position="18"/>
    </location>
</feature>
<dbReference type="GO" id="GO:0003677">
    <property type="term" value="F:DNA binding"/>
    <property type="evidence" value="ECO:0007669"/>
    <property type="project" value="InterPro"/>
</dbReference>
<feature type="chain" id="PRO_5009584193" description="HTH merR-type domain-containing protein" evidence="1">
    <location>
        <begin position="19"/>
        <end position="254"/>
    </location>
</feature>
<dbReference type="Proteomes" id="UP000176901">
    <property type="component" value="Unassembled WGS sequence"/>
</dbReference>
<dbReference type="SUPFAM" id="SSF46955">
    <property type="entry name" value="Putative DNA-binding domain"/>
    <property type="match status" value="1"/>
</dbReference>
<evidence type="ECO:0000256" key="1">
    <source>
        <dbReference type="SAM" id="SignalP"/>
    </source>
</evidence>
<dbReference type="EMBL" id="MHTW01000028">
    <property type="protein sequence ID" value="OHA66663.1"/>
    <property type="molecule type" value="Genomic_DNA"/>
</dbReference>
<evidence type="ECO:0000313" key="3">
    <source>
        <dbReference type="EMBL" id="OHA66663.1"/>
    </source>
</evidence>
<proteinExistence type="predicted"/>
<accession>A0A1G2R1K3</accession>
<comment type="caution">
    <text evidence="3">The sequence shown here is derived from an EMBL/GenBank/DDBJ whole genome shotgun (WGS) entry which is preliminary data.</text>
</comment>
<dbReference type="Gene3D" id="1.10.1660.10">
    <property type="match status" value="1"/>
</dbReference>
<keyword evidence="1" id="KW-0732">Signal</keyword>